<evidence type="ECO:0000313" key="3">
    <source>
        <dbReference type="Proteomes" id="UP000182829"/>
    </source>
</evidence>
<reference evidence="2 3" key="1">
    <citation type="submission" date="2016-10" db="EMBL/GenBank/DDBJ databases">
        <authorList>
            <person name="de Groot N.N."/>
        </authorList>
    </citation>
    <scope>NUCLEOTIDE SEQUENCE [LARGE SCALE GENOMIC DNA]</scope>
    <source>
        <strain evidence="2 3">SP2</strain>
    </source>
</reference>
<gene>
    <name evidence="2" type="ORF">SAMN05443661_1454</name>
</gene>
<keyword evidence="1" id="KW-0472">Membrane</keyword>
<dbReference type="AlphaFoldDB" id="A0A1I3SN17"/>
<name>A0A1I3SN17_9EURY</name>
<keyword evidence="1" id="KW-1133">Transmembrane helix</keyword>
<feature type="transmembrane region" description="Helical" evidence="1">
    <location>
        <begin position="46"/>
        <end position="67"/>
    </location>
</feature>
<proteinExistence type="predicted"/>
<sequence length="94" mass="9904">MGSADRGRSERRTMLPISDVDTHTGPVVRRIASVVSESIVLPVRAIAFWLTVLLPVVGLVLLAAGVASMTLSTTIGFFAAYSACAITGHNHTPK</sequence>
<keyword evidence="1" id="KW-0812">Transmembrane</keyword>
<protein>
    <submittedName>
        <fullName evidence="2">Uncharacterized protein</fullName>
    </submittedName>
</protein>
<dbReference type="Proteomes" id="UP000182829">
    <property type="component" value="Unassembled WGS sequence"/>
</dbReference>
<dbReference type="InterPro" id="IPR058341">
    <property type="entry name" value="DUF8028"/>
</dbReference>
<dbReference type="EMBL" id="FORO01000045">
    <property type="protein sequence ID" value="SFJ60168.1"/>
    <property type="molecule type" value="Genomic_DNA"/>
</dbReference>
<organism evidence="2 3">
    <name type="scientific">Natronobacterium gregoryi</name>
    <dbReference type="NCBI Taxonomy" id="44930"/>
    <lineage>
        <taxon>Archaea</taxon>
        <taxon>Methanobacteriati</taxon>
        <taxon>Methanobacteriota</taxon>
        <taxon>Stenosarchaea group</taxon>
        <taxon>Halobacteria</taxon>
        <taxon>Halobacteriales</taxon>
        <taxon>Natrialbaceae</taxon>
        <taxon>Natronobacterium</taxon>
    </lineage>
</organism>
<accession>A0A1I3SN17</accession>
<evidence type="ECO:0000256" key="1">
    <source>
        <dbReference type="SAM" id="Phobius"/>
    </source>
</evidence>
<evidence type="ECO:0000313" key="2">
    <source>
        <dbReference type="EMBL" id="SFJ60168.1"/>
    </source>
</evidence>
<dbReference type="Pfam" id="PF26071">
    <property type="entry name" value="DUF8028"/>
    <property type="match status" value="1"/>
</dbReference>